<evidence type="ECO:0000256" key="1">
    <source>
        <dbReference type="ARBA" id="ARBA00004571"/>
    </source>
</evidence>
<keyword evidence="4 10" id="KW-0812">Transmembrane</keyword>
<dbReference type="Pfam" id="PF07715">
    <property type="entry name" value="Plug"/>
    <property type="match status" value="1"/>
</dbReference>
<evidence type="ECO:0000256" key="7">
    <source>
        <dbReference type="ARBA" id="ARBA00023077"/>
    </source>
</evidence>
<dbReference type="Proteomes" id="UP000315439">
    <property type="component" value="Unassembled WGS sequence"/>
</dbReference>
<feature type="chain" id="PRO_5021785600" evidence="12">
    <location>
        <begin position="25"/>
        <end position="611"/>
    </location>
</feature>
<evidence type="ECO:0000256" key="11">
    <source>
        <dbReference type="RuleBase" id="RU003357"/>
    </source>
</evidence>
<evidence type="ECO:0000313" key="16">
    <source>
        <dbReference type="Proteomes" id="UP000315439"/>
    </source>
</evidence>
<evidence type="ECO:0000256" key="4">
    <source>
        <dbReference type="ARBA" id="ARBA00022692"/>
    </source>
</evidence>
<keyword evidence="9 10" id="KW-0998">Cell outer membrane</keyword>
<dbReference type="InterPro" id="IPR000531">
    <property type="entry name" value="Beta-barrel_TonB"/>
</dbReference>
<comment type="subcellular location">
    <subcellularLocation>
        <location evidence="1 10">Cell outer membrane</location>
        <topology evidence="1 10">Multi-pass membrane protein</topology>
    </subcellularLocation>
</comment>
<dbReference type="EMBL" id="VIKS01000001">
    <property type="protein sequence ID" value="TQV89624.1"/>
    <property type="molecule type" value="Genomic_DNA"/>
</dbReference>
<dbReference type="InterPro" id="IPR036942">
    <property type="entry name" value="Beta-barrel_TonB_sf"/>
</dbReference>
<accession>A0A545UJI2</accession>
<evidence type="ECO:0000256" key="2">
    <source>
        <dbReference type="ARBA" id="ARBA00022448"/>
    </source>
</evidence>
<protein>
    <submittedName>
        <fullName evidence="15">TonB-dependent receptor</fullName>
    </submittedName>
</protein>
<feature type="domain" description="TonB-dependent receptor plug" evidence="14">
    <location>
        <begin position="51"/>
        <end position="157"/>
    </location>
</feature>
<dbReference type="PANTHER" id="PTHR30069">
    <property type="entry name" value="TONB-DEPENDENT OUTER MEMBRANE RECEPTOR"/>
    <property type="match status" value="1"/>
</dbReference>
<name>A0A545UJI2_9GAMM</name>
<evidence type="ECO:0000256" key="8">
    <source>
        <dbReference type="ARBA" id="ARBA00023136"/>
    </source>
</evidence>
<evidence type="ECO:0000256" key="5">
    <source>
        <dbReference type="ARBA" id="ARBA00022729"/>
    </source>
</evidence>
<keyword evidence="16" id="KW-1185">Reference proteome</keyword>
<sequence length="611" mass="67825">MKRSFVAQSVALVLASSASFAVLADDSALVNDSADDDSVIVVTANRMKQDINDTLADVEIIDRAEIERIQPQSFVDLLVNVAGIDFVQRGGHGQETSIFSRGTNSNQTLILIDGVRVASATLGVKSVSNISISQIERVEIVKGPRAALWGSDAIGGVIQIFTRRFSPGEHKVSATIGSNGAREIDVSVGVGSGDFVNTITYGRRETDGFDARIDNEPDDDGFEYDSLAIRGDYQLSDYNTVDWVVQADEGKNDFDTTWGGNVSHFNNYLWNLRFNHENNGWNNQLAVSGVRDQSFSTGNGVTRESAGVFETRRLQYSILTRKSVTDELSIGGGIDRYEDSIEKSTATYANENRQTKSFHVSANYVGETFLADFAVRKDDVEQVANEKTFNFSFGYRLDDDNLLSLNYGEGFKAPTFNDLFYPQGGNPNLKFETSDNLELLYKGVFTDSSLTVSVYDSEIENLIQWVRGSNGIWSPQNVGEAEISGVDVSYSLTQGDYQHEITASRVSAEDANSGDPLIRRAKNHFGYQISFASDKFDWFSQLEYVGKRPEVGDIELDSYTRVNVGVGYQFDNHWQLKFKVNDLFDEAPTTVAGYNPIEREFYLTVSHQNLF</sequence>
<comment type="similarity">
    <text evidence="10 11">Belongs to the TonB-dependent receptor family.</text>
</comment>
<evidence type="ECO:0000259" key="14">
    <source>
        <dbReference type="Pfam" id="PF07715"/>
    </source>
</evidence>
<evidence type="ECO:0000256" key="12">
    <source>
        <dbReference type="SAM" id="SignalP"/>
    </source>
</evidence>
<keyword evidence="5 12" id="KW-0732">Signal</keyword>
<dbReference type="RefSeq" id="WP_142891688.1">
    <property type="nucleotide sequence ID" value="NZ_ML660160.1"/>
</dbReference>
<dbReference type="InterPro" id="IPR037066">
    <property type="entry name" value="Plug_dom_sf"/>
</dbReference>
<evidence type="ECO:0000256" key="10">
    <source>
        <dbReference type="PROSITE-ProRule" id="PRU01360"/>
    </source>
</evidence>
<keyword evidence="3 10" id="KW-1134">Transmembrane beta strand</keyword>
<keyword evidence="15" id="KW-0675">Receptor</keyword>
<dbReference type="PROSITE" id="PS52016">
    <property type="entry name" value="TONB_DEPENDENT_REC_3"/>
    <property type="match status" value="1"/>
</dbReference>
<dbReference type="InterPro" id="IPR012910">
    <property type="entry name" value="Plug_dom"/>
</dbReference>
<dbReference type="Pfam" id="PF00593">
    <property type="entry name" value="TonB_dep_Rec_b-barrel"/>
    <property type="match status" value="1"/>
</dbReference>
<dbReference type="InterPro" id="IPR039426">
    <property type="entry name" value="TonB-dep_rcpt-like"/>
</dbReference>
<evidence type="ECO:0000259" key="13">
    <source>
        <dbReference type="Pfam" id="PF00593"/>
    </source>
</evidence>
<keyword evidence="6" id="KW-0406">Ion transport</keyword>
<gene>
    <name evidence="15" type="ORF">FLL46_01710</name>
</gene>
<dbReference type="OrthoDB" id="9764669at2"/>
<comment type="caution">
    <text evidence="15">The sequence shown here is derived from an EMBL/GenBank/DDBJ whole genome shotgun (WGS) entry which is preliminary data.</text>
</comment>
<dbReference type="GO" id="GO:0015889">
    <property type="term" value="P:cobalamin transport"/>
    <property type="evidence" value="ECO:0007669"/>
    <property type="project" value="TreeGrafter"/>
</dbReference>
<evidence type="ECO:0000256" key="9">
    <source>
        <dbReference type="ARBA" id="ARBA00023237"/>
    </source>
</evidence>
<dbReference type="PANTHER" id="PTHR30069:SF53">
    <property type="entry name" value="COLICIN I RECEPTOR-RELATED"/>
    <property type="match status" value="1"/>
</dbReference>
<dbReference type="CDD" id="cd01347">
    <property type="entry name" value="ligand_gated_channel"/>
    <property type="match status" value="1"/>
</dbReference>
<feature type="domain" description="TonB-dependent receptor-like beta-barrel" evidence="13">
    <location>
        <begin position="207"/>
        <end position="583"/>
    </location>
</feature>
<dbReference type="SUPFAM" id="SSF56935">
    <property type="entry name" value="Porins"/>
    <property type="match status" value="1"/>
</dbReference>
<keyword evidence="7 11" id="KW-0798">TonB box</keyword>
<evidence type="ECO:0000313" key="15">
    <source>
        <dbReference type="EMBL" id="TQV89624.1"/>
    </source>
</evidence>
<keyword evidence="8 10" id="KW-0472">Membrane</keyword>
<dbReference type="GO" id="GO:0009279">
    <property type="term" value="C:cell outer membrane"/>
    <property type="evidence" value="ECO:0007669"/>
    <property type="project" value="UniProtKB-SubCell"/>
</dbReference>
<proteinExistence type="inferred from homology"/>
<dbReference type="Gene3D" id="2.40.170.20">
    <property type="entry name" value="TonB-dependent receptor, beta-barrel domain"/>
    <property type="match status" value="1"/>
</dbReference>
<dbReference type="AlphaFoldDB" id="A0A545UJI2"/>
<dbReference type="GO" id="GO:0006811">
    <property type="term" value="P:monoatomic ion transport"/>
    <property type="evidence" value="ECO:0007669"/>
    <property type="project" value="UniProtKB-KW"/>
</dbReference>
<evidence type="ECO:0000256" key="3">
    <source>
        <dbReference type="ARBA" id="ARBA00022452"/>
    </source>
</evidence>
<feature type="signal peptide" evidence="12">
    <location>
        <begin position="1"/>
        <end position="24"/>
    </location>
</feature>
<reference evidence="15 16" key="1">
    <citation type="submission" date="2019-07" db="EMBL/GenBank/DDBJ databases">
        <title>Draft genome for Aliikangiella sp. M105.</title>
        <authorList>
            <person name="Wang G."/>
        </authorList>
    </citation>
    <scope>NUCLEOTIDE SEQUENCE [LARGE SCALE GENOMIC DNA]</scope>
    <source>
        <strain evidence="15 16">M105</strain>
    </source>
</reference>
<organism evidence="15 16">
    <name type="scientific">Aliikangiella coralliicola</name>
    <dbReference type="NCBI Taxonomy" id="2592383"/>
    <lineage>
        <taxon>Bacteria</taxon>
        <taxon>Pseudomonadati</taxon>
        <taxon>Pseudomonadota</taxon>
        <taxon>Gammaproteobacteria</taxon>
        <taxon>Oceanospirillales</taxon>
        <taxon>Pleioneaceae</taxon>
        <taxon>Aliikangiella</taxon>
    </lineage>
</organism>
<keyword evidence="2 10" id="KW-0813">Transport</keyword>
<evidence type="ECO:0000256" key="6">
    <source>
        <dbReference type="ARBA" id="ARBA00023065"/>
    </source>
</evidence>
<dbReference type="Gene3D" id="2.170.130.10">
    <property type="entry name" value="TonB-dependent receptor, plug domain"/>
    <property type="match status" value="1"/>
</dbReference>